<dbReference type="Proteomes" id="UP000054715">
    <property type="component" value="Unassembled WGS sequence"/>
</dbReference>
<comment type="caution">
    <text evidence="1">The sequence shown here is derived from an EMBL/GenBank/DDBJ whole genome shotgun (WGS) entry which is preliminary data.</text>
</comment>
<dbReference type="AlphaFoldDB" id="A0A0W0UI66"/>
<dbReference type="RefSeq" id="WP_131762223.1">
    <property type="nucleotide sequence ID" value="NZ_CAAAJF010000002.1"/>
</dbReference>
<evidence type="ECO:0000313" key="1">
    <source>
        <dbReference type="EMBL" id="KTD07595.1"/>
    </source>
</evidence>
<evidence type="ECO:0008006" key="3">
    <source>
        <dbReference type="Google" id="ProtNLM"/>
    </source>
</evidence>
<dbReference type="OrthoDB" id="5654048at2"/>
<evidence type="ECO:0000313" key="2">
    <source>
        <dbReference type="Proteomes" id="UP000054715"/>
    </source>
</evidence>
<dbReference type="PATRIC" id="fig|455.5.peg.1886"/>
<gene>
    <name evidence="1" type="ORF">Ljam_1790</name>
</gene>
<reference evidence="1 2" key="1">
    <citation type="submission" date="2015-11" db="EMBL/GenBank/DDBJ databases">
        <title>Genomic analysis of 38 Legionella species identifies large and diverse effector repertoires.</title>
        <authorList>
            <person name="Burstein D."/>
            <person name="Amaro F."/>
            <person name="Zusman T."/>
            <person name="Lifshitz Z."/>
            <person name="Cohen O."/>
            <person name="Gilbert J.A."/>
            <person name="Pupko T."/>
            <person name="Shuman H.A."/>
            <person name="Segal G."/>
        </authorList>
    </citation>
    <scope>NUCLEOTIDE SEQUENCE [LARGE SCALE GENOMIC DNA]</scope>
    <source>
        <strain evidence="1 2">JA-26-G1-E2</strain>
    </source>
</reference>
<protein>
    <recommendedName>
        <fullName evidence="3">SidC N-terminal domain-containing protein</fullName>
    </recommendedName>
</protein>
<name>A0A0W0UI66_9GAMM</name>
<proteinExistence type="predicted"/>
<dbReference type="STRING" id="455.Ljam_1790"/>
<organism evidence="1 2">
    <name type="scientific">Legionella jamestowniensis</name>
    <dbReference type="NCBI Taxonomy" id="455"/>
    <lineage>
        <taxon>Bacteria</taxon>
        <taxon>Pseudomonadati</taxon>
        <taxon>Pseudomonadota</taxon>
        <taxon>Gammaproteobacteria</taxon>
        <taxon>Legionellales</taxon>
        <taxon>Legionellaceae</taxon>
        <taxon>Legionella</taxon>
    </lineage>
</organism>
<dbReference type="EMBL" id="LNYG01000013">
    <property type="protein sequence ID" value="KTD07595.1"/>
    <property type="molecule type" value="Genomic_DNA"/>
</dbReference>
<sequence>MSKEKKELSPLETLNADIMAVISSFLDKTNEPQKIKSIRQKEFPFFRSKLMQKNRILARLAQYAAEGNIKRVADLLAICPDLRKEILFTLAGLAAQNEMEAILKKHPEDLLVKAPLHDISGRTFESISVFQHAIWTKDVRYMANMMLDCLPKNLQGEQIRAKLLEQYKELMAKGVAYQLNGVRYENERHFNIAPLPTALFNYTQQFNTLNYSQRKDYWCRVVGGVIALTPAHIRHHYCDSKHLFLNNNIKAPQLERSLKIYNFELNKRQLWTENLLGLGKTLGICCRSIYGSNAAPVYALSAYGITEPPNFPEIVLLHDLDEHRTKVDLPALIERLQTPIQYLEEHPGNVILSI</sequence>
<accession>A0A0W0UI66</accession>